<accession>A0A5K7S5R9</accession>
<sequence>MVAMKVGNENVVDSGESNLVFPHLSLRAFSAIDQKKPPGYIKYLGGWISV</sequence>
<name>A0A5K7S5R9_9BACT</name>
<evidence type="ECO:0000313" key="2">
    <source>
        <dbReference type="Proteomes" id="UP001193389"/>
    </source>
</evidence>
<reference evidence="1" key="1">
    <citation type="journal article" date="2020" name="Int. J. Syst. Evol. Microbiol.">
        <title>Aquipluma nitroreducens gen. nov. sp. nov., a novel facultatively anaerobic bacterium isolated from a freshwater lake.</title>
        <authorList>
            <person name="Watanabe M."/>
            <person name="Kojima H."/>
            <person name="Fukui M."/>
        </authorList>
    </citation>
    <scope>NUCLEOTIDE SEQUENCE</scope>
    <source>
        <strain evidence="1">MeG22</strain>
    </source>
</reference>
<organism evidence="1 2">
    <name type="scientific">Aquipluma nitroreducens</name>
    <dbReference type="NCBI Taxonomy" id="2010828"/>
    <lineage>
        <taxon>Bacteria</taxon>
        <taxon>Pseudomonadati</taxon>
        <taxon>Bacteroidota</taxon>
        <taxon>Bacteroidia</taxon>
        <taxon>Marinilabiliales</taxon>
        <taxon>Prolixibacteraceae</taxon>
        <taxon>Aquipluma</taxon>
    </lineage>
</organism>
<dbReference type="KEGG" id="anf:AQPE_1045"/>
<protein>
    <submittedName>
        <fullName evidence="1">Uncharacterized protein</fullName>
    </submittedName>
</protein>
<dbReference type="AlphaFoldDB" id="A0A5K7S5R9"/>
<proteinExistence type="predicted"/>
<dbReference type="Proteomes" id="UP001193389">
    <property type="component" value="Chromosome"/>
</dbReference>
<evidence type="ECO:0000313" key="1">
    <source>
        <dbReference type="EMBL" id="BBE16898.1"/>
    </source>
</evidence>
<dbReference type="EMBL" id="AP018694">
    <property type="protein sequence ID" value="BBE16898.1"/>
    <property type="molecule type" value="Genomic_DNA"/>
</dbReference>
<gene>
    <name evidence="1" type="ORF">AQPE_1045</name>
</gene>
<keyword evidence="2" id="KW-1185">Reference proteome</keyword>